<keyword evidence="3" id="KW-1185">Reference proteome</keyword>
<proteinExistence type="predicted"/>
<reference evidence="2" key="2">
    <citation type="submission" date="2020-11" db="EMBL/GenBank/DDBJ databases">
        <authorList>
            <person name="McCartney M.A."/>
            <person name="Auch B."/>
            <person name="Kono T."/>
            <person name="Mallez S."/>
            <person name="Becker A."/>
            <person name="Gohl D.M."/>
            <person name="Silverstein K.A.T."/>
            <person name="Koren S."/>
            <person name="Bechman K.B."/>
            <person name="Herman A."/>
            <person name="Abrahante J.E."/>
            <person name="Garbe J."/>
        </authorList>
    </citation>
    <scope>NUCLEOTIDE SEQUENCE</scope>
    <source>
        <strain evidence="2">Duluth1</strain>
        <tissue evidence="2">Whole animal</tissue>
    </source>
</reference>
<organism evidence="2 3">
    <name type="scientific">Dreissena polymorpha</name>
    <name type="common">Zebra mussel</name>
    <name type="synonym">Mytilus polymorpha</name>
    <dbReference type="NCBI Taxonomy" id="45954"/>
    <lineage>
        <taxon>Eukaryota</taxon>
        <taxon>Metazoa</taxon>
        <taxon>Spiralia</taxon>
        <taxon>Lophotrochozoa</taxon>
        <taxon>Mollusca</taxon>
        <taxon>Bivalvia</taxon>
        <taxon>Autobranchia</taxon>
        <taxon>Heteroconchia</taxon>
        <taxon>Euheterodonta</taxon>
        <taxon>Imparidentia</taxon>
        <taxon>Neoheterodontei</taxon>
        <taxon>Myida</taxon>
        <taxon>Dreissenoidea</taxon>
        <taxon>Dreissenidae</taxon>
        <taxon>Dreissena</taxon>
    </lineage>
</organism>
<gene>
    <name evidence="2" type="ORF">DPMN_090133</name>
</gene>
<keyword evidence="1" id="KW-0732">Signal</keyword>
<accession>A0A9D4KY35</accession>
<feature type="non-terminal residue" evidence="2">
    <location>
        <position position="1"/>
    </location>
</feature>
<evidence type="ECO:0000313" key="2">
    <source>
        <dbReference type="EMBL" id="KAH3847803.1"/>
    </source>
</evidence>
<protein>
    <submittedName>
        <fullName evidence="2">Uncharacterized protein</fullName>
    </submittedName>
</protein>
<dbReference type="AlphaFoldDB" id="A0A9D4KY35"/>
<sequence>MQRVKEFVTWVLWVGISWSLDIETMETMPDIETSQGFFGHLTNRPFMSDLSVCSKLC</sequence>
<feature type="chain" id="PRO_5038626883" evidence="1">
    <location>
        <begin position="20"/>
        <end position="57"/>
    </location>
</feature>
<dbReference type="Proteomes" id="UP000828390">
    <property type="component" value="Unassembled WGS sequence"/>
</dbReference>
<evidence type="ECO:0000256" key="1">
    <source>
        <dbReference type="SAM" id="SignalP"/>
    </source>
</evidence>
<comment type="caution">
    <text evidence="2">The sequence shown here is derived from an EMBL/GenBank/DDBJ whole genome shotgun (WGS) entry which is preliminary data.</text>
</comment>
<reference evidence="2" key="1">
    <citation type="journal article" date="2019" name="bioRxiv">
        <title>The Genome of the Zebra Mussel, Dreissena polymorpha: A Resource for Invasive Species Research.</title>
        <authorList>
            <person name="McCartney M.A."/>
            <person name="Auch B."/>
            <person name="Kono T."/>
            <person name="Mallez S."/>
            <person name="Zhang Y."/>
            <person name="Obille A."/>
            <person name="Becker A."/>
            <person name="Abrahante J.E."/>
            <person name="Garbe J."/>
            <person name="Badalamenti J.P."/>
            <person name="Herman A."/>
            <person name="Mangelson H."/>
            <person name="Liachko I."/>
            <person name="Sullivan S."/>
            <person name="Sone E.D."/>
            <person name="Koren S."/>
            <person name="Silverstein K.A.T."/>
            <person name="Beckman K.B."/>
            <person name="Gohl D.M."/>
        </authorList>
    </citation>
    <scope>NUCLEOTIDE SEQUENCE</scope>
    <source>
        <strain evidence="2">Duluth1</strain>
        <tissue evidence="2">Whole animal</tissue>
    </source>
</reference>
<feature type="signal peptide" evidence="1">
    <location>
        <begin position="1"/>
        <end position="19"/>
    </location>
</feature>
<name>A0A9D4KY35_DREPO</name>
<dbReference type="EMBL" id="JAIWYP010000003">
    <property type="protein sequence ID" value="KAH3847803.1"/>
    <property type="molecule type" value="Genomic_DNA"/>
</dbReference>
<evidence type="ECO:0000313" key="3">
    <source>
        <dbReference type="Proteomes" id="UP000828390"/>
    </source>
</evidence>